<evidence type="ECO:0000256" key="7">
    <source>
        <dbReference type="ARBA" id="ARBA00023065"/>
    </source>
</evidence>
<dbReference type="InterPro" id="IPR023614">
    <property type="entry name" value="Porin_dom_sf"/>
</dbReference>
<sequence>MNFNKNTIAAAVTFGALAFSGSALANDVTVTPYGKINVTYQSTEDASLDGNELKSNASRFGLKGKAKLSDSLKAIYKLEWQVDTTDQSKGSKDNIKARNQFIGLAGGFGEVIAGRHDTPLKKAQGKVDLFNDLEGDIKNLFQGEVRADNFFQYTSPKFAGGLKVKLATMTMKGELENSTLVDDDNDPNTPDILLTRDATDASSMSIEYANDNIFVALAQDNDVSGEDTKTTRVTTQYKMDNWTFGAIYNDFDNGTYDEEGVLVSIAYKTGDHTLKLQTGESDELTWDNDTTSLGWDIKLGKQTKLFTFYTSSDDANNKDYSWFGVGLEQKF</sequence>
<name>A0A316G0J0_9GAMM</name>
<dbReference type="Proteomes" id="UP000245790">
    <property type="component" value="Unassembled WGS sequence"/>
</dbReference>
<keyword evidence="14" id="KW-1185">Reference proteome</keyword>
<dbReference type="GO" id="GO:0009279">
    <property type="term" value="C:cell outer membrane"/>
    <property type="evidence" value="ECO:0007669"/>
    <property type="project" value="UniProtKB-SubCell"/>
</dbReference>
<gene>
    <name evidence="13" type="ORF">C8D97_10131</name>
</gene>
<evidence type="ECO:0000259" key="12">
    <source>
        <dbReference type="Pfam" id="PF13609"/>
    </source>
</evidence>
<comment type="subunit">
    <text evidence="2">Homotrimer.</text>
</comment>
<dbReference type="PANTHER" id="PTHR34501:SF9">
    <property type="entry name" value="MAJOR OUTER MEMBRANE PROTEIN P.IA"/>
    <property type="match status" value="1"/>
</dbReference>
<feature type="signal peptide" evidence="11">
    <location>
        <begin position="1"/>
        <end position="25"/>
    </location>
</feature>
<evidence type="ECO:0000256" key="3">
    <source>
        <dbReference type="ARBA" id="ARBA00022448"/>
    </source>
</evidence>
<dbReference type="GO" id="GO:0006811">
    <property type="term" value="P:monoatomic ion transport"/>
    <property type="evidence" value="ECO:0007669"/>
    <property type="project" value="UniProtKB-KW"/>
</dbReference>
<dbReference type="GO" id="GO:0046930">
    <property type="term" value="C:pore complex"/>
    <property type="evidence" value="ECO:0007669"/>
    <property type="project" value="UniProtKB-KW"/>
</dbReference>
<dbReference type="InterPro" id="IPR033900">
    <property type="entry name" value="Gram_neg_porin_domain"/>
</dbReference>
<dbReference type="CDD" id="cd00342">
    <property type="entry name" value="gram_neg_porins"/>
    <property type="match status" value="1"/>
</dbReference>
<evidence type="ECO:0000313" key="13">
    <source>
        <dbReference type="EMBL" id="PWK54183.1"/>
    </source>
</evidence>
<evidence type="ECO:0000313" key="14">
    <source>
        <dbReference type="Proteomes" id="UP000245790"/>
    </source>
</evidence>
<evidence type="ECO:0000256" key="8">
    <source>
        <dbReference type="ARBA" id="ARBA00023114"/>
    </source>
</evidence>
<keyword evidence="8" id="KW-0626">Porin</keyword>
<proteinExistence type="predicted"/>
<feature type="chain" id="PRO_5016359322" evidence="11">
    <location>
        <begin position="26"/>
        <end position="331"/>
    </location>
</feature>
<feature type="domain" description="Porin" evidence="12">
    <location>
        <begin position="16"/>
        <end position="314"/>
    </location>
</feature>
<evidence type="ECO:0000256" key="2">
    <source>
        <dbReference type="ARBA" id="ARBA00011233"/>
    </source>
</evidence>
<dbReference type="SUPFAM" id="SSF56935">
    <property type="entry name" value="Porins"/>
    <property type="match status" value="1"/>
</dbReference>
<evidence type="ECO:0000256" key="9">
    <source>
        <dbReference type="ARBA" id="ARBA00023136"/>
    </source>
</evidence>
<evidence type="ECO:0000256" key="10">
    <source>
        <dbReference type="ARBA" id="ARBA00023237"/>
    </source>
</evidence>
<keyword evidence="10" id="KW-0998">Cell outer membrane</keyword>
<dbReference type="Gene3D" id="2.40.160.10">
    <property type="entry name" value="Porin"/>
    <property type="match status" value="1"/>
</dbReference>
<evidence type="ECO:0000256" key="6">
    <source>
        <dbReference type="ARBA" id="ARBA00022729"/>
    </source>
</evidence>
<dbReference type="PANTHER" id="PTHR34501">
    <property type="entry name" value="PROTEIN YDDL-RELATED"/>
    <property type="match status" value="1"/>
</dbReference>
<keyword evidence="3" id="KW-0813">Transport</keyword>
<evidence type="ECO:0000256" key="11">
    <source>
        <dbReference type="SAM" id="SignalP"/>
    </source>
</evidence>
<evidence type="ECO:0000256" key="1">
    <source>
        <dbReference type="ARBA" id="ARBA00004571"/>
    </source>
</evidence>
<dbReference type="Pfam" id="PF13609">
    <property type="entry name" value="Porin_4"/>
    <property type="match status" value="1"/>
</dbReference>
<accession>A0A316G0J0</accession>
<protein>
    <submittedName>
        <fullName evidence="13">Putative porin</fullName>
    </submittedName>
</protein>
<reference evidence="13 14" key="1">
    <citation type="submission" date="2018-05" db="EMBL/GenBank/DDBJ databases">
        <title>Genomic Encyclopedia of Type Strains, Phase IV (KMG-IV): sequencing the most valuable type-strain genomes for metagenomic binning, comparative biology and taxonomic classification.</title>
        <authorList>
            <person name="Goeker M."/>
        </authorList>
    </citation>
    <scope>NUCLEOTIDE SEQUENCE [LARGE SCALE GENOMIC DNA]</scope>
    <source>
        <strain evidence="13 14">DSM 25350</strain>
    </source>
</reference>
<evidence type="ECO:0000256" key="5">
    <source>
        <dbReference type="ARBA" id="ARBA00022692"/>
    </source>
</evidence>
<comment type="subcellular location">
    <subcellularLocation>
        <location evidence="1">Cell outer membrane</location>
        <topology evidence="1">Multi-pass membrane protein</topology>
    </subcellularLocation>
</comment>
<keyword evidence="6 11" id="KW-0732">Signal</keyword>
<keyword evidence="4" id="KW-1134">Transmembrane beta strand</keyword>
<organism evidence="13 14">
    <name type="scientific">Pleionea mediterranea</name>
    <dbReference type="NCBI Taxonomy" id="523701"/>
    <lineage>
        <taxon>Bacteria</taxon>
        <taxon>Pseudomonadati</taxon>
        <taxon>Pseudomonadota</taxon>
        <taxon>Gammaproteobacteria</taxon>
        <taxon>Oceanospirillales</taxon>
        <taxon>Pleioneaceae</taxon>
        <taxon>Pleionea</taxon>
    </lineage>
</organism>
<dbReference type="EMBL" id="QGGU01000001">
    <property type="protein sequence ID" value="PWK54183.1"/>
    <property type="molecule type" value="Genomic_DNA"/>
</dbReference>
<keyword evidence="9" id="KW-0472">Membrane</keyword>
<dbReference type="AlphaFoldDB" id="A0A316G0J0"/>
<dbReference type="GO" id="GO:0015288">
    <property type="term" value="F:porin activity"/>
    <property type="evidence" value="ECO:0007669"/>
    <property type="project" value="UniProtKB-KW"/>
</dbReference>
<dbReference type="InterPro" id="IPR050298">
    <property type="entry name" value="Gram-neg_bact_OMP"/>
</dbReference>
<comment type="caution">
    <text evidence="13">The sequence shown here is derived from an EMBL/GenBank/DDBJ whole genome shotgun (WGS) entry which is preliminary data.</text>
</comment>
<evidence type="ECO:0000256" key="4">
    <source>
        <dbReference type="ARBA" id="ARBA00022452"/>
    </source>
</evidence>
<keyword evidence="7" id="KW-0406">Ion transport</keyword>
<keyword evidence="5" id="KW-0812">Transmembrane</keyword>
<dbReference type="RefSeq" id="WP_109761312.1">
    <property type="nucleotide sequence ID" value="NZ_QGGU01000001.1"/>
</dbReference>
<dbReference type="OrthoDB" id="8957883at2"/>